<dbReference type="OrthoDB" id="3480326at2"/>
<accession>A0A7K0BR93</accession>
<organism evidence="1 2">
    <name type="scientific">Actinomadura macrotermitis</name>
    <dbReference type="NCBI Taxonomy" id="2585200"/>
    <lineage>
        <taxon>Bacteria</taxon>
        <taxon>Bacillati</taxon>
        <taxon>Actinomycetota</taxon>
        <taxon>Actinomycetes</taxon>
        <taxon>Streptosporangiales</taxon>
        <taxon>Thermomonosporaceae</taxon>
        <taxon>Actinomadura</taxon>
    </lineage>
</organism>
<name>A0A7K0BR93_9ACTN</name>
<dbReference type="RefSeq" id="WP_153531580.1">
    <property type="nucleotide sequence ID" value="NZ_WEGH01000001.1"/>
</dbReference>
<proteinExistence type="predicted"/>
<evidence type="ECO:0000313" key="2">
    <source>
        <dbReference type="Proteomes" id="UP000487268"/>
    </source>
</evidence>
<dbReference type="EMBL" id="WEGH01000001">
    <property type="protein sequence ID" value="MQY03708.1"/>
    <property type="molecule type" value="Genomic_DNA"/>
</dbReference>
<dbReference type="Proteomes" id="UP000487268">
    <property type="component" value="Unassembled WGS sequence"/>
</dbReference>
<keyword evidence="2" id="KW-1185">Reference proteome</keyword>
<comment type="caution">
    <text evidence="1">The sequence shown here is derived from an EMBL/GenBank/DDBJ whole genome shotgun (WGS) entry which is preliminary data.</text>
</comment>
<dbReference type="AlphaFoldDB" id="A0A7K0BR93"/>
<sequence>MSEESGVRGEVRIVGAERPDGLELRTLGLAERGLPELRATGLPPYLGQGWARVLGAVAQRMAATGLNGPAEVEVADGVAVLLAAAKGGLAVLPPAGQGGDVQRWRRELVERLFPEAQS</sequence>
<gene>
    <name evidence="1" type="ORF">ACRB68_17530</name>
</gene>
<evidence type="ECO:0000313" key="1">
    <source>
        <dbReference type="EMBL" id="MQY03708.1"/>
    </source>
</evidence>
<reference evidence="1 2" key="1">
    <citation type="submission" date="2019-10" db="EMBL/GenBank/DDBJ databases">
        <title>Actinomadura rubteroloni sp. nov. and Actinomadura macrotermitis sp. nov., isolated from the gut of fungus growing-termite Macrotermes natalensis.</title>
        <authorList>
            <person name="Benndorf R."/>
            <person name="Martin K."/>
            <person name="Kuefner M."/>
            <person name="De Beer W."/>
            <person name="Kaster A.-K."/>
            <person name="Vollmers J."/>
            <person name="Poulsen M."/>
            <person name="Beemelmanns C."/>
        </authorList>
    </citation>
    <scope>NUCLEOTIDE SEQUENCE [LARGE SCALE GENOMIC DNA]</scope>
    <source>
        <strain evidence="1 2">RB68</strain>
    </source>
</reference>
<protein>
    <submittedName>
        <fullName evidence="1">Uncharacterized protein</fullName>
    </submittedName>
</protein>